<dbReference type="EMBL" id="JAEUXJ010000010">
    <property type="protein sequence ID" value="MBL6457869.1"/>
    <property type="molecule type" value="Genomic_DNA"/>
</dbReference>
<dbReference type="Pfam" id="PF01425">
    <property type="entry name" value="Amidase"/>
    <property type="match status" value="1"/>
</dbReference>
<gene>
    <name evidence="3" type="ORF">JMJ55_21255</name>
</gene>
<name>A0ABS1V869_9PROT</name>
<dbReference type="PANTHER" id="PTHR11895">
    <property type="entry name" value="TRANSAMIDASE"/>
    <property type="match status" value="1"/>
</dbReference>
<accession>A0ABS1V869</accession>
<dbReference type="Proteomes" id="UP000606490">
    <property type="component" value="Unassembled WGS sequence"/>
</dbReference>
<proteinExistence type="predicted"/>
<dbReference type="InterPro" id="IPR000120">
    <property type="entry name" value="Amidase"/>
</dbReference>
<evidence type="ECO:0000256" key="1">
    <source>
        <dbReference type="SAM" id="MobiDB-lite"/>
    </source>
</evidence>
<organism evidence="3 4">
    <name type="scientific">Belnapia mucosa</name>
    <dbReference type="NCBI Taxonomy" id="2804532"/>
    <lineage>
        <taxon>Bacteria</taxon>
        <taxon>Pseudomonadati</taxon>
        <taxon>Pseudomonadota</taxon>
        <taxon>Alphaproteobacteria</taxon>
        <taxon>Acetobacterales</taxon>
        <taxon>Roseomonadaceae</taxon>
        <taxon>Belnapia</taxon>
    </lineage>
</organism>
<dbReference type="InterPro" id="IPR036928">
    <property type="entry name" value="AS_sf"/>
</dbReference>
<comment type="caution">
    <text evidence="3">The sequence shown here is derived from an EMBL/GenBank/DDBJ whole genome shotgun (WGS) entry which is preliminary data.</text>
</comment>
<feature type="region of interest" description="Disordered" evidence="1">
    <location>
        <begin position="127"/>
        <end position="151"/>
    </location>
</feature>
<dbReference type="InterPro" id="IPR023631">
    <property type="entry name" value="Amidase_dom"/>
</dbReference>
<dbReference type="RefSeq" id="WP_202827606.1">
    <property type="nucleotide sequence ID" value="NZ_JAEUXJ010000010.1"/>
</dbReference>
<sequence length="429" mass="43534">MSDPATLSALDASQRLRDGRLSATALTEALLDRIAAREPSIRAFVHLDPALALRQAAALDARAKAGRAGPLHGLALGVKDVLDTADQPSQYGSPIWAGHRPRGDAACVALARRAGAVILGKTVTTEFATRHPGPTANPRKPGHTPGGSSSGSAAGAAAGFFHAGFGTQTAGSIIRPAAYCGAVGFKPSFGTLHRAGMKVMSESLDTIGVIAGSVADAALVMAGLTGGDYGAPAQRLDRAPRLGLCWGPAADQASPETRALLERVAGAASRAGAEVTPVEMPPAIAAGYEAHAAVMNGESAEALCWEMDHAAAQLSKGLRERLGWGGGLGAARIAEGRAAFATARAAFADVVAPFDAILTPSAPGEAPEGLGWTGDPAFNSLWTLLHVPCVTVPMGEGPRGLPLGVQLVAGFGRDREALAWAGWVGALTV</sequence>
<keyword evidence="4" id="KW-1185">Reference proteome</keyword>
<reference evidence="3 4" key="1">
    <citation type="submission" date="2021-01" db="EMBL/GenBank/DDBJ databases">
        <title>Belnapia mucosa sp. nov. and Belnapia arida sp. nov., isolated from the Tabernas Desert (Almeria, Spain).</title>
        <authorList>
            <person name="Molina-Menor E."/>
            <person name="Vidal-Verdu A."/>
            <person name="Calonge A."/>
            <person name="Satari L."/>
            <person name="Pereto Magraner J."/>
            <person name="Porcar Miralles M."/>
        </authorList>
    </citation>
    <scope>NUCLEOTIDE SEQUENCE [LARGE SCALE GENOMIC DNA]</scope>
    <source>
        <strain evidence="3 4">T6</strain>
    </source>
</reference>
<feature type="domain" description="Amidase" evidence="2">
    <location>
        <begin position="26"/>
        <end position="417"/>
    </location>
</feature>
<dbReference type="Gene3D" id="3.90.1300.10">
    <property type="entry name" value="Amidase signature (AS) domain"/>
    <property type="match status" value="1"/>
</dbReference>
<evidence type="ECO:0000313" key="4">
    <source>
        <dbReference type="Proteomes" id="UP000606490"/>
    </source>
</evidence>
<evidence type="ECO:0000313" key="3">
    <source>
        <dbReference type="EMBL" id="MBL6457869.1"/>
    </source>
</evidence>
<dbReference type="SUPFAM" id="SSF75304">
    <property type="entry name" value="Amidase signature (AS) enzymes"/>
    <property type="match status" value="1"/>
</dbReference>
<dbReference type="PANTHER" id="PTHR11895:SF151">
    <property type="entry name" value="GLUTAMYL-TRNA(GLN) AMIDOTRANSFERASE SUBUNIT A"/>
    <property type="match status" value="1"/>
</dbReference>
<protein>
    <submittedName>
        <fullName evidence="3">Amidase</fullName>
    </submittedName>
</protein>
<evidence type="ECO:0000259" key="2">
    <source>
        <dbReference type="Pfam" id="PF01425"/>
    </source>
</evidence>